<evidence type="ECO:0000313" key="11">
    <source>
        <dbReference type="Proteomes" id="UP000325218"/>
    </source>
</evidence>
<reference evidence="10 11" key="1">
    <citation type="submission" date="2019-08" db="EMBL/GenBank/DDBJ databases">
        <title>Genome sequencing of Paenibacillus faecis DSM 23593(T).</title>
        <authorList>
            <person name="Kook J.-K."/>
            <person name="Park S.-N."/>
            <person name="Lim Y.K."/>
        </authorList>
    </citation>
    <scope>NUCLEOTIDE SEQUENCE [LARGE SCALE GENOMIC DNA]</scope>
    <source>
        <strain evidence="10 11">DSM 23593</strain>
    </source>
</reference>
<dbReference type="PANTHER" id="PTHR30294:SF45">
    <property type="entry name" value="LINEARMYCIN RESISTANCE PERMEASE PROTEIN LNRN"/>
    <property type="match status" value="1"/>
</dbReference>
<protein>
    <submittedName>
        <fullName evidence="10">ABC transporter permease</fullName>
    </submittedName>
</protein>
<dbReference type="GO" id="GO:0005886">
    <property type="term" value="C:plasma membrane"/>
    <property type="evidence" value="ECO:0007669"/>
    <property type="project" value="UniProtKB-SubCell"/>
</dbReference>
<evidence type="ECO:0000256" key="1">
    <source>
        <dbReference type="ARBA" id="ARBA00004651"/>
    </source>
</evidence>
<dbReference type="PROSITE" id="PS51012">
    <property type="entry name" value="ABC_TM2"/>
    <property type="match status" value="1"/>
</dbReference>
<dbReference type="InterPro" id="IPR013525">
    <property type="entry name" value="ABC2_TM"/>
</dbReference>
<gene>
    <name evidence="10" type="ORF">FRY98_20630</name>
</gene>
<keyword evidence="3" id="KW-0813">Transport</keyword>
<feature type="domain" description="ABC transmembrane type-2" evidence="9">
    <location>
        <begin position="143"/>
        <end position="377"/>
    </location>
</feature>
<feature type="transmembrane region" description="Helical" evidence="8">
    <location>
        <begin position="188"/>
        <end position="209"/>
    </location>
</feature>
<keyword evidence="4" id="KW-1003">Cell membrane</keyword>
<dbReference type="InterPro" id="IPR047817">
    <property type="entry name" value="ABC2_TM_bact-type"/>
</dbReference>
<evidence type="ECO:0000256" key="3">
    <source>
        <dbReference type="ARBA" id="ARBA00022448"/>
    </source>
</evidence>
<sequence length="383" mass="41461">MNSLTIAWNMIRQTVGTKKGIIMHILLPCIVISLAVSLFGQERTFGVQIVYVNEDNGKAGAYLLEELAAKPDYSLKEAESEEALREEVTENRAAAGFIIPSGFTDSLLAGQKPKLSMFELKVSEGTYTLKLTLEELVRGAASTAGLVSSAQAQDIREAFGAVLNQTKKHAVSPSKTDLQLYPKPGLNVVTGFTLMFLMNLVGSTVSKILEERRRRTMARMFSAPVRAWEITLGHFLGSFTVGSSQIALVLIFSGYVLKYDYDVPPLLHFIVLAAFMLVAMGIASAVAGIMRNPQNVGMLNSLIITPTCMLGGCFWPITYMPDFMQKAANFVPQKWAIEAIEKLSVGGGLHSITLPLLILGLMALILLAIGSSVLRPAETNAAG</sequence>
<dbReference type="PANTHER" id="PTHR30294">
    <property type="entry name" value="MEMBRANE COMPONENT OF ABC TRANSPORTER YHHJ-RELATED"/>
    <property type="match status" value="1"/>
</dbReference>
<organism evidence="10 11">
    <name type="scientific">Paenibacillus faecis</name>
    <dbReference type="NCBI Taxonomy" id="862114"/>
    <lineage>
        <taxon>Bacteria</taxon>
        <taxon>Bacillati</taxon>
        <taxon>Bacillota</taxon>
        <taxon>Bacilli</taxon>
        <taxon>Bacillales</taxon>
        <taxon>Paenibacillaceae</taxon>
        <taxon>Paenibacillus</taxon>
    </lineage>
</organism>
<feature type="transmembrane region" description="Helical" evidence="8">
    <location>
        <begin position="352"/>
        <end position="374"/>
    </location>
</feature>
<feature type="transmembrane region" description="Helical" evidence="8">
    <location>
        <begin position="230"/>
        <end position="257"/>
    </location>
</feature>
<dbReference type="OrthoDB" id="266913at2"/>
<evidence type="ECO:0000256" key="6">
    <source>
        <dbReference type="ARBA" id="ARBA00022989"/>
    </source>
</evidence>
<dbReference type="GO" id="GO:0140359">
    <property type="term" value="F:ABC-type transporter activity"/>
    <property type="evidence" value="ECO:0007669"/>
    <property type="project" value="InterPro"/>
</dbReference>
<comment type="subcellular location">
    <subcellularLocation>
        <location evidence="1">Cell membrane</location>
        <topology evidence="1">Multi-pass membrane protein</topology>
    </subcellularLocation>
</comment>
<evidence type="ECO:0000256" key="8">
    <source>
        <dbReference type="SAM" id="Phobius"/>
    </source>
</evidence>
<feature type="transmembrane region" description="Helical" evidence="8">
    <location>
        <begin position="21"/>
        <end position="40"/>
    </location>
</feature>
<keyword evidence="7 8" id="KW-0472">Membrane</keyword>
<evidence type="ECO:0000256" key="5">
    <source>
        <dbReference type="ARBA" id="ARBA00022692"/>
    </source>
</evidence>
<dbReference type="Proteomes" id="UP000325218">
    <property type="component" value="Unassembled WGS sequence"/>
</dbReference>
<accession>A0A5D0CNF5</accession>
<dbReference type="EMBL" id="VSDO01000004">
    <property type="protein sequence ID" value="TYA11543.1"/>
    <property type="molecule type" value="Genomic_DNA"/>
</dbReference>
<evidence type="ECO:0000256" key="7">
    <source>
        <dbReference type="ARBA" id="ARBA00023136"/>
    </source>
</evidence>
<evidence type="ECO:0000256" key="2">
    <source>
        <dbReference type="ARBA" id="ARBA00007783"/>
    </source>
</evidence>
<dbReference type="InterPro" id="IPR051449">
    <property type="entry name" value="ABC-2_transporter_component"/>
</dbReference>
<name>A0A5D0CNF5_9BACL</name>
<dbReference type="Pfam" id="PF12698">
    <property type="entry name" value="ABC2_membrane_3"/>
    <property type="match status" value="1"/>
</dbReference>
<keyword evidence="5 8" id="KW-0812">Transmembrane</keyword>
<comment type="caution">
    <text evidence="10">The sequence shown here is derived from an EMBL/GenBank/DDBJ whole genome shotgun (WGS) entry which is preliminary data.</text>
</comment>
<keyword evidence="11" id="KW-1185">Reference proteome</keyword>
<dbReference type="RefSeq" id="WP_148455486.1">
    <property type="nucleotide sequence ID" value="NZ_VSDO01000004.1"/>
</dbReference>
<comment type="similarity">
    <text evidence="2">Belongs to the ABC-2 integral membrane protein family.</text>
</comment>
<keyword evidence="6 8" id="KW-1133">Transmembrane helix</keyword>
<evidence type="ECO:0000259" key="9">
    <source>
        <dbReference type="PROSITE" id="PS51012"/>
    </source>
</evidence>
<evidence type="ECO:0000256" key="4">
    <source>
        <dbReference type="ARBA" id="ARBA00022475"/>
    </source>
</evidence>
<evidence type="ECO:0000313" key="10">
    <source>
        <dbReference type="EMBL" id="TYA11543.1"/>
    </source>
</evidence>
<dbReference type="AlphaFoldDB" id="A0A5D0CNF5"/>
<feature type="transmembrane region" description="Helical" evidence="8">
    <location>
        <begin position="269"/>
        <end position="290"/>
    </location>
</feature>
<dbReference type="Gene3D" id="3.40.1710.10">
    <property type="entry name" value="abc type-2 transporter like domain"/>
    <property type="match status" value="1"/>
</dbReference>
<proteinExistence type="inferred from homology"/>
<feature type="transmembrane region" description="Helical" evidence="8">
    <location>
        <begin position="297"/>
        <end position="317"/>
    </location>
</feature>